<dbReference type="STRING" id="1049789.LEP1GSC050_0359"/>
<evidence type="ECO:0000256" key="3">
    <source>
        <dbReference type="ARBA" id="ARBA00022475"/>
    </source>
</evidence>
<dbReference type="PIRSF" id="PIRSF500217">
    <property type="entry name" value="AlgI"/>
    <property type="match status" value="1"/>
</dbReference>
<evidence type="ECO:0000256" key="1">
    <source>
        <dbReference type="ARBA" id="ARBA00004651"/>
    </source>
</evidence>
<organism evidence="11 12">
    <name type="scientific">Leptospira broomii serovar Hurstbridge str. 5399</name>
    <dbReference type="NCBI Taxonomy" id="1049789"/>
    <lineage>
        <taxon>Bacteria</taxon>
        <taxon>Pseudomonadati</taxon>
        <taxon>Spirochaetota</taxon>
        <taxon>Spirochaetia</taxon>
        <taxon>Leptospirales</taxon>
        <taxon>Leptospiraceae</taxon>
        <taxon>Leptospira</taxon>
    </lineage>
</organism>
<protein>
    <submittedName>
        <fullName evidence="11">Membrane-bound O-acyltransferase family MBOAT</fullName>
    </submittedName>
</protein>
<feature type="transmembrane region" description="Helical" evidence="10">
    <location>
        <begin position="155"/>
        <end position="174"/>
    </location>
</feature>
<evidence type="ECO:0000256" key="10">
    <source>
        <dbReference type="SAM" id="Phobius"/>
    </source>
</evidence>
<keyword evidence="3 9" id="KW-1003">Cell membrane</keyword>
<feature type="transmembrane region" description="Helical" evidence="10">
    <location>
        <begin position="227"/>
        <end position="243"/>
    </location>
</feature>
<evidence type="ECO:0000313" key="12">
    <source>
        <dbReference type="Proteomes" id="UP000015454"/>
    </source>
</evidence>
<feature type="transmembrane region" description="Helical" evidence="10">
    <location>
        <begin position="80"/>
        <end position="98"/>
    </location>
</feature>
<evidence type="ECO:0000256" key="4">
    <source>
        <dbReference type="ARBA" id="ARBA00022679"/>
    </source>
</evidence>
<dbReference type="Proteomes" id="UP000015454">
    <property type="component" value="Unassembled WGS sequence"/>
</dbReference>
<evidence type="ECO:0000256" key="5">
    <source>
        <dbReference type="ARBA" id="ARBA00022692"/>
    </source>
</evidence>
<dbReference type="PIRSF" id="PIRSF016636">
    <property type="entry name" value="AlgI_DltB"/>
    <property type="match status" value="1"/>
</dbReference>
<dbReference type="GO" id="GO:0016746">
    <property type="term" value="F:acyltransferase activity"/>
    <property type="evidence" value="ECO:0007669"/>
    <property type="project" value="UniProtKB-KW"/>
</dbReference>
<keyword evidence="7 9" id="KW-0472">Membrane</keyword>
<comment type="caution">
    <text evidence="11">The sequence shown here is derived from an EMBL/GenBank/DDBJ whole genome shotgun (WGS) entry which is preliminary data.</text>
</comment>
<feature type="transmembrane region" description="Helical" evidence="10">
    <location>
        <begin position="334"/>
        <end position="355"/>
    </location>
</feature>
<feature type="transmembrane region" description="Helical" evidence="10">
    <location>
        <begin position="311"/>
        <end position="328"/>
    </location>
</feature>
<name>T0FG10_9LEPT</name>
<dbReference type="InterPro" id="IPR004299">
    <property type="entry name" value="MBOAT_fam"/>
</dbReference>
<dbReference type="InterPro" id="IPR051085">
    <property type="entry name" value="MB_O-acyltransferase"/>
</dbReference>
<gene>
    <name evidence="11" type="ORF">LEP1GSC050_0359</name>
</gene>
<proteinExistence type="inferred from homology"/>
<accession>T0FG10</accession>
<dbReference type="PANTHER" id="PTHR13285:SF23">
    <property type="entry name" value="TEICHOIC ACID D-ALANYLTRANSFERASE"/>
    <property type="match status" value="1"/>
</dbReference>
<keyword evidence="4 9" id="KW-0808">Transferase</keyword>
<comment type="similarity">
    <text evidence="2 9">Belongs to the membrane-bound acyltransferase family.</text>
</comment>
<dbReference type="PANTHER" id="PTHR13285">
    <property type="entry name" value="ACYLTRANSFERASE"/>
    <property type="match status" value="1"/>
</dbReference>
<dbReference type="RefSeq" id="WP_010568385.1">
    <property type="nucleotide sequence ID" value="NZ_AHMO02000007.1"/>
</dbReference>
<feature type="transmembrane region" description="Helical" evidence="10">
    <location>
        <begin position="367"/>
        <end position="387"/>
    </location>
</feature>
<evidence type="ECO:0000313" key="11">
    <source>
        <dbReference type="EMBL" id="EQA46527.1"/>
    </source>
</evidence>
<dbReference type="GO" id="GO:0042121">
    <property type="term" value="P:alginic acid biosynthetic process"/>
    <property type="evidence" value="ECO:0007669"/>
    <property type="project" value="InterPro"/>
</dbReference>
<feature type="transmembrane region" description="Helical" evidence="10">
    <location>
        <begin position="6"/>
        <end position="22"/>
    </location>
</feature>
<dbReference type="Pfam" id="PF03062">
    <property type="entry name" value="MBOAT"/>
    <property type="match status" value="1"/>
</dbReference>
<keyword evidence="5 10" id="KW-0812">Transmembrane</keyword>
<comment type="subcellular location">
    <subcellularLocation>
        <location evidence="1">Cell membrane</location>
        <topology evidence="1">Multi-pass membrane protein</topology>
    </subcellularLocation>
</comment>
<reference evidence="11" key="1">
    <citation type="submission" date="2013-05" db="EMBL/GenBank/DDBJ databases">
        <authorList>
            <person name="Harkins D.M."/>
            <person name="Durkin A.S."/>
            <person name="Brinkac L.M."/>
            <person name="Haft D.H."/>
            <person name="Selengut J.D."/>
            <person name="Sanka R."/>
            <person name="DePew J."/>
            <person name="Purushe J."/>
            <person name="Hartskeerl R.A."/>
            <person name="Ahmed A."/>
            <person name="van der Linden H."/>
            <person name="Goris M.G.A."/>
            <person name="Vinetz J.M."/>
            <person name="Sutton G.G."/>
            <person name="Nierman W.C."/>
            <person name="Fouts D.E."/>
        </authorList>
    </citation>
    <scope>NUCLEOTIDE SEQUENCE [LARGE SCALE GENOMIC DNA]</scope>
    <source>
        <strain evidence="11">5399</strain>
    </source>
</reference>
<evidence type="ECO:0000256" key="7">
    <source>
        <dbReference type="ARBA" id="ARBA00023136"/>
    </source>
</evidence>
<feature type="transmembrane region" description="Helical" evidence="10">
    <location>
        <begin position="118"/>
        <end position="135"/>
    </location>
</feature>
<evidence type="ECO:0000256" key="9">
    <source>
        <dbReference type="PIRNR" id="PIRNR016636"/>
    </source>
</evidence>
<feature type="transmembrane region" description="Helical" evidence="10">
    <location>
        <begin position="31"/>
        <end position="48"/>
    </location>
</feature>
<dbReference type="EMBL" id="AHMO02000007">
    <property type="protein sequence ID" value="EQA46527.1"/>
    <property type="molecule type" value="Genomic_DNA"/>
</dbReference>
<dbReference type="AlphaFoldDB" id="T0FG10"/>
<keyword evidence="8 9" id="KW-0012">Acyltransferase</keyword>
<sequence length="480" mass="54801">MNFTTSLYTLFFVFLFLLRWLLPRFRFFPEWIPFPFLLVGSYLFYFSWSPKFGSLIFATTILDYSVGKAMGGSSLGKRRLLLLLSLTGNLTVLGFFKYFGFFVENGNALLSALGLDSAIPSLKVVLPVGISFYTFQSLSYTIDVYRKEIQPEPSFWRYALFLSFFPQLVAGPIVPAREFLPQLKQWVAWENLAFREGIVLLLVGSWKKAVLADNISILPDTLFQSPAIVSQFYAWIGIFAYALQIYFDFSGYTDIALGSALLLGFHLTENFRMPYLASSFSDFWKRWHISLSSWLKNYLYISLGGNRKGELRTYVNLFITMLLGGLWHGASWNFVVWGGIHGALLAIERGFGYFFKTKGAGLEIPRIFSYAYRIFVVLAIVLVWVFFRSPSWEKSEIVFAKLFFGSGGINPGDPALRIFFLCVLLFFVSTWIGQRDEASGVFRRWVENLPGWAFAIIASLGFLLAVLLSAESQPFLYFVF</sequence>
<dbReference type="InterPro" id="IPR028362">
    <property type="entry name" value="AlgI"/>
</dbReference>
<feature type="transmembrane region" description="Helical" evidence="10">
    <location>
        <begin position="414"/>
        <end position="432"/>
    </location>
</feature>
<keyword evidence="12" id="KW-1185">Reference proteome</keyword>
<evidence type="ECO:0000256" key="8">
    <source>
        <dbReference type="ARBA" id="ARBA00023315"/>
    </source>
</evidence>
<dbReference type="OrthoDB" id="9805788at2"/>
<evidence type="ECO:0000256" key="6">
    <source>
        <dbReference type="ARBA" id="ARBA00022989"/>
    </source>
</evidence>
<feature type="transmembrane region" description="Helical" evidence="10">
    <location>
        <begin position="452"/>
        <end position="470"/>
    </location>
</feature>
<evidence type="ECO:0000256" key="2">
    <source>
        <dbReference type="ARBA" id="ARBA00010323"/>
    </source>
</evidence>
<dbReference type="GO" id="GO:0005886">
    <property type="term" value="C:plasma membrane"/>
    <property type="evidence" value="ECO:0007669"/>
    <property type="project" value="UniProtKB-SubCell"/>
</dbReference>
<dbReference type="InterPro" id="IPR024194">
    <property type="entry name" value="Ac/AlaTfrase_AlgI/DltB"/>
</dbReference>
<keyword evidence="6 10" id="KW-1133">Transmembrane helix</keyword>